<accession>A0A9Q1BTL6</accession>
<reference evidence="1" key="1">
    <citation type="submission" date="2021-10" db="EMBL/GenBank/DDBJ databases">
        <title>Tropical sea cucumber genome reveals ecological adaptation and Cuvierian tubules defense mechanism.</title>
        <authorList>
            <person name="Chen T."/>
        </authorList>
    </citation>
    <scope>NUCLEOTIDE SEQUENCE</scope>
    <source>
        <strain evidence="1">Nanhai2018</strain>
        <tissue evidence="1">Muscle</tissue>
    </source>
</reference>
<proteinExistence type="predicted"/>
<organism evidence="1 2">
    <name type="scientific">Holothuria leucospilota</name>
    <name type="common">Black long sea cucumber</name>
    <name type="synonym">Mertensiothuria leucospilota</name>
    <dbReference type="NCBI Taxonomy" id="206669"/>
    <lineage>
        <taxon>Eukaryota</taxon>
        <taxon>Metazoa</taxon>
        <taxon>Echinodermata</taxon>
        <taxon>Eleutherozoa</taxon>
        <taxon>Echinozoa</taxon>
        <taxon>Holothuroidea</taxon>
        <taxon>Aspidochirotacea</taxon>
        <taxon>Aspidochirotida</taxon>
        <taxon>Holothuriidae</taxon>
        <taxon>Holothuria</taxon>
    </lineage>
</organism>
<comment type="caution">
    <text evidence="1">The sequence shown here is derived from an EMBL/GenBank/DDBJ whole genome shotgun (WGS) entry which is preliminary data.</text>
</comment>
<dbReference type="PANTHER" id="PTHR47510:SF3">
    <property type="entry name" value="ENDO_EXONUCLEASE_PHOSPHATASE DOMAIN-CONTAINING PROTEIN"/>
    <property type="match status" value="1"/>
</dbReference>
<dbReference type="OrthoDB" id="203440at2759"/>
<protein>
    <submittedName>
        <fullName evidence="1">Uncharacterized protein</fullName>
    </submittedName>
</protein>
<name>A0A9Q1BTL6_HOLLE</name>
<evidence type="ECO:0000313" key="1">
    <source>
        <dbReference type="EMBL" id="KAJ8032344.1"/>
    </source>
</evidence>
<dbReference type="EMBL" id="JAIZAY010000012">
    <property type="protein sequence ID" value="KAJ8032344.1"/>
    <property type="molecule type" value="Genomic_DNA"/>
</dbReference>
<dbReference type="AlphaFoldDB" id="A0A9Q1BTL6"/>
<keyword evidence="2" id="KW-1185">Reference proteome</keyword>
<evidence type="ECO:0000313" key="2">
    <source>
        <dbReference type="Proteomes" id="UP001152320"/>
    </source>
</evidence>
<sequence>MKLWNEEAVDQLRGCFECTDWTVFDDQNIHDTTITVTEYIKFCVDTIIPERSLRLFPNSKPCVSEKLKSLVYEKKAAFLSGDQDLVKEKQLEIKKEVKRCKKEHGKKLEDKFEEGNSKAAAVMQSITGHKGKNKCGTIRNGKKLV</sequence>
<gene>
    <name evidence="1" type="ORF">HOLleu_25852</name>
</gene>
<dbReference type="PANTHER" id="PTHR47510">
    <property type="entry name" value="REVERSE TRANSCRIPTASE DOMAIN-CONTAINING PROTEIN"/>
    <property type="match status" value="1"/>
</dbReference>
<dbReference type="Proteomes" id="UP001152320">
    <property type="component" value="Chromosome 12"/>
</dbReference>